<gene>
    <name evidence="1" type="ORF">BSTOLATCC_MIC44555</name>
</gene>
<name>A0AAU9JS73_9CILI</name>
<keyword evidence="2" id="KW-1185">Reference proteome</keyword>
<dbReference type="SUPFAM" id="SSF50965">
    <property type="entry name" value="Galactose oxidase, central domain"/>
    <property type="match status" value="1"/>
</dbReference>
<evidence type="ECO:0000313" key="1">
    <source>
        <dbReference type="EMBL" id="CAG9327935.1"/>
    </source>
</evidence>
<evidence type="ECO:0000313" key="2">
    <source>
        <dbReference type="Proteomes" id="UP001162131"/>
    </source>
</evidence>
<protein>
    <submittedName>
        <fullName evidence="1">Uncharacterized protein</fullName>
    </submittedName>
</protein>
<accession>A0AAU9JS73</accession>
<sequence length="420" mass="48631">MIMECWMQGCKNKVKVFCKCTNPVSYSCGIHTYKHLQNEPIRSHIPETLNLKVNPRNKEALIEELQKLSKELLDIKVNLMKDTYKKMQELKLSLIKKLENIEKIRINQVDLVKKIYSIKNLPKINQNPLEKLLSLDPDSARKKLDEFGCRFNRSDCKLNKNDRIDDAENNEIVFFRGGTKNLVRVNLTNYSKSEKRIDILCSDVISPDVISMCLLPDKSIFCYGNHPASGTAFILYPNNTIKRLSDGDPSVGMGAVYHDGFIYLFGGWHVNGKPWNQAAKYELSTDKWYKICHLKQNLCRVSCISGNYGIAFVGFQSSKLYSYNHKQDVYNEISHNFVDNTHKILLQAENRVFLIESSKNIYECESNQLSNWKNIGVSQISYSFKAAYKVYFNQSCYFMDSDYKIYKFDMKSLQLTMTQA</sequence>
<dbReference type="Proteomes" id="UP001162131">
    <property type="component" value="Unassembled WGS sequence"/>
</dbReference>
<dbReference type="InterPro" id="IPR011043">
    <property type="entry name" value="Gal_Oxase/kelch_b-propeller"/>
</dbReference>
<comment type="caution">
    <text evidence="1">The sequence shown here is derived from an EMBL/GenBank/DDBJ whole genome shotgun (WGS) entry which is preliminary data.</text>
</comment>
<reference evidence="1" key="1">
    <citation type="submission" date="2021-09" db="EMBL/GenBank/DDBJ databases">
        <authorList>
            <consortium name="AG Swart"/>
            <person name="Singh M."/>
            <person name="Singh A."/>
            <person name="Seah K."/>
            <person name="Emmerich C."/>
        </authorList>
    </citation>
    <scope>NUCLEOTIDE SEQUENCE</scope>
    <source>
        <strain evidence="1">ATCC30299</strain>
    </source>
</reference>
<organism evidence="1 2">
    <name type="scientific">Blepharisma stoltei</name>
    <dbReference type="NCBI Taxonomy" id="1481888"/>
    <lineage>
        <taxon>Eukaryota</taxon>
        <taxon>Sar</taxon>
        <taxon>Alveolata</taxon>
        <taxon>Ciliophora</taxon>
        <taxon>Postciliodesmatophora</taxon>
        <taxon>Heterotrichea</taxon>
        <taxon>Heterotrichida</taxon>
        <taxon>Blepharismidae</taxon>
        <taxon>Blepharisma</taxon>
    </lineage>
</organism>
<dbReference type="InterPro" id="IPR015915">
    <property type="entry name" value="Kelch-typ_b-propeller"/>
</dbReference>
<proteinExistence type="predicted"/>
<dbReference type="EMBL" id="CAJZBQ010000044">
    <property type="protein sequence ID" value="CAG9327935.1"/>
    <property type="molecule type" value="Genomic_DNA"/>
</dbReference>
<dbReference type="AlphaFoldDB" id="A0AAU9JS73"/>
<dbReference type="Gene3D" id="2.120.10.80">
    <property type="entry name" value="Kelch-type beta propeller"/>
    <property type="match status" value="1"/>
</dbReference>